<evidence type="ECO:0000256" key="3">
    <source>
        <dbReference type="ARBA" id="ARBA00012744"/>
    </source>
</evidence>
<organism evidence="9 10">
    <name type="scientific">Flaviramulus multivorans</name>
    <dbReference type="NCBI Taxonomy" id="1304750"/>
    <lineage>
        <taxon>Bacteria</taxon>
        <taxon>Pseudomonadati</taxon>
        <taxon>Bacteroidota</taxon>
        <taxon>Flavobacteriia</taxon>
        <taxon>Flavobacteriales</taxon>
        <taxon>Flavobacteriaceae</taxon>
        <taxon>Flaviramulus</taxon>
    </lineage>
</organism>
<name>A0ABS9IIQ4_9FLAO</name>
<dbReference type="SUPFAM" id="SSF52279">
    <property type="entry name" value="Beta-D-glucan exohydrolase, C-terminal domain"/>
    <property type="match status" value="1"/>
</dbReference>
<proteinExistence type="inferred from homology"/>
<dbReference type="Gene3D" id="3.40.50.1700">
    <property type="entry name" value="Glycoside hydrolase family 3 C-terminal domain"/>
    <property type="match status" value="1"/>
</dbReference>
<evidence type="ECO:0000256" key="1">
    <source>
        <dbReference type="ARBA" id="ARBA00000448"/>
    </source>
</evidence>
<evidence type="ECO:0000256" key="6">
    <source>
        <dbReference type="ARBA" id="ARBA00023295"/>
    </source>
</evidence>
<dbReference type="GO" id="GO:0016787">
    <property type="term" value="F:hydrolase activity"/>
    <property type="evidence" value="ECO:0007669"/>
    <property type="project" value="UniProtKB-KW"/>
</dbReference>
<comment type="similarity">
    <text evidence="2 7">Belongs to the glycosyl hydrolase 3 family.</text>
</comment>
<dbReference type="SUPFAM" id="SSF51445">
    <property type="entry name" value="(Trans)glycosidases"/>
    <property type="match status" value="1"/>
</dbReference>
<dbReference type="PANTHER" id="PTHR30620:SF16">
    <property type="entry name" value="LYSOSOMAL BETA GLUCOSIDASE"/>
    <property type="match status" value="1"/>
</dbReference>
<gene>
    <name evidence="9" type="ORF">L3X39_07350</name>
</gene>
<dbReference type="InterPro" id="IPR013783">
    <property type="entry name" value="Ig-like_fold"/>
</dbReference>
<evidence type="ECO:0000256" key="4">
    <source>
        <dbReference type="ARBA" id="ARBA00022729"/>
    </source>
</evidence>
<dbReference type="InterPro" id="IPR017853">
    <property type="entry name" value="GH"/>
</dbReference>
<keyword evidence="4" id="KW-0732">Signal</keyword>
<keyword evidence="6 7" id="KW-0326">Glycosidase</keyword>
<keyword evidence="5 7" id="KW-0378">Hydrolase</keyword>
<evidence type="ECO:0000313" key="9">
    <source>
        <dbReference type="EMBL" id="MCF7560448.1"/>
    </source>
</evidence>
<dbReference type="Proteomes" id="UP001200022">
    <property type="component" value="Unassembled WGS sequence"/>
</dbReference>
<dbReference type="EMBL" id="JAKKDV010000002">
    <property type="protein sequence ID" value="MCF7560448.1"/>
    <property type="molecule type" value="Genomic_DNA"/>
</dbReference>
<dbReference type="Gene3D" id="2.60.40.10">
    <property type="entry name" value="Immunoglobulins"/>
    <property type="match status" value="1"/>
</dbReference>
<dbReference type="PANTHER" id="PTHR30620">
    <property type="entry name" value="PERIPLASMIC BETA-GLUCOSIDASE-RELATED"/>
    <property type="match status" value="1"/>
</dbReference>
<accession>A0ABS9IIQ4</accession>
<feature type="domain" description="Fibronectin type III-like" evidence="8">
    <location>
        <begin position="660"/>
        <end position="729"/>
    </location>
</feature>
<dbReference type="InterPro" id="IPR026891">
    <property type="entry name" value="Fn3-like"/>
</dbReference>
<dbReference type="EC" id="3.2.1.21" evidence="3"/>
<comment type="catalytic activity">
    <reaction evidence="1">
        <text>Hydrolysis of terminal, non-reducing beta-D-glucosyl residues with release of beta-D-glucose.</text>
        <dbReference type="EC" id="3.2.1.21"/>
    </reaction>
</comment>
<evidence type="ECO:0000256" key="2">
    <source>
        <dbReference type="ARBA" id="ARBA00005336"/>
    </source>
</evidence>
<keyword evidence="10" id="KW-1185">Reference proteome</keyword>
<comment type="caution">
    <text evidence="9">The sequence shown here is derived from an EMBL/GenBank/DDBJ whole genome shotgun (WGS) entry which is preliminary data.</text>
</comment>
<dbReference type="PROSITE" id="PS00775">
    <property type="entry name" value="GLYCOSYL_HYDROL_F3"/>
    <property type="match status" value="1"/>
</dbReference>
<protein>
    <recommendedName>
        <fullName evidence="3">beta-glucosidase</fullName>
        <ecNumber evidence="3">3.2.1.21</ecNumber>
    </recommendedName>
</protein>
<evidence type="ECO:0000256" key="5">
    <source>
        <dbReference type="ARBA" id="ARBA00022801"/>
    </source>
</evidence>
<dbReference type="SMART" id="SM01217">
    <property type="entry name" value="Fn3_like"/>
    <property type="match status" value="1"/>
</dbReference>
<dbReference type="InterPro" id="IPR001764">
    <property type="entry name" value="Glyco_hydro_3_N"/>
</dbReference>
<evidence type="ECO:0000313" key="10">
    <source>
        <dbReference type="Proteomes" id="UP001200022"/>
    </source>
</evidence>
<dbReference type="Pfam" id="PF14310">
    <property type="entry name" value="Fn3-like"/>
    <property type="match status" value="1"/>
</dbReference>
<dbReference type="InterPro" id="IPR019800">
    <property type="entry name" value="Glyco_hydro_3_AS"/>
</dbReference>
<evidence type="ECO:0000259" key="8">
    <source>
        <dbReference type="SMART" id="SM01217"/>
    </source>
</evidence>
<reference evidence="9 10" key="1">
    <citation type="submission" date="2022-01" db="EMBL/GenBank/DDBJ databases">
        <title>Draft genome sequence of Sabulilitoribacter multivorans KCTC 32326.</title>
        <authorList>
            <person name="Oh J.-S."/>
        </authorList>
    </citation>
    <scope>NUCLEOTIDE SEQUENCE [LARGE SCALE GENOMIC DNA]</scope>
    <source>
        <strain evidence="9 10">M-M16</strain>
    </source>
</reference>
<dbReference type="Gene3D" id="3.20.20.300">
    <property type="entry name" value="Glycoside hydrolase, family 3, N-terminal domain"/>
    <property type="match status" value="1"/>
</dbReference>
<dbReference type="Pfam" id="PF00933">
    <property type="entry name" value="Glyco_hydro_3"/>
    <property type="match status" value="1"/>
</dbReference>
<sequence length="741" mass="82085">MKIPSNIRFLVIAFVSSFSFSQNYEAKVDSLMSLMTLQEKIGQTVMYGGSWDQTGPIVGSNNGKLIREGNMGTMLNAFTVKGTRDLQKIAVEETRLGIPLLFGYDVIHGHRTIFPINLGMSASWDLKMIEESSRIAAEEASAEGLHWTFAPMVDISRDPRWGRISEGAGEDVYLGSEIAKAYVKGFQGDDLSKPNTILACAKHFVAYGAAQAGRDYHTVNMSEGELRNVYLPPFKATIDAGVETFMSAFNELNGIPTSGNKFTLRDILRDEWGFKGLVVSDYTSINEMIPHGFAKDSIDAARIGMNAGVDIDMMGHVYRKHLKQLVKDGKVNEAIIDEACKRILLAKYKLGLFDDPYRYIDENREATTKYKPEFLAKAREIASASSVLLQNKNEALPLSKDSKSIAFIGPLVKDEYDILGNWAAKGDRNGKAISVFEGVSEYLKSDQILYSKGCEILKDDDSGFDEAISISKKADEIVLVMGEGHHMSGEAASRTNLKIPGVQPKLIKKIREANPDKKIVLVLMNGRPLNLSDEVDLVDAILEVWFPGTMGGAAITDLLFGIVNPSGKLTVTFPRNVGQVPIYYNMKNTGRPIPEYNPNEDYKSNYIDSPNSPLFDFGHGLSYTSFEYSDLKLSSNTLNFSNEISASVTVTNTGKMDGHEIVQLYVHDKVGSVTRPVKELKGFQKIFLEKGESKTVTFTISAEDLKFHNSKMDYNVEPGEFEIAIASSSNFKFKHNFTLID</sequence>
<evidence type="ECO:0000256" key="7">
    <source>
        <dbReference type="RuleBase" id="RU361161"/>
    </source>
</evidence>
<dbReference type="InterPro" id="IPR051915">
    <property type="entry name" value="Cellulose_Degrad_GH3"/>
</dbReference>
<dbReference type="Pfam" id="PF01915">
    <property type="entry name" value="Glyco_hydro_3_C"/>
    <property type="match status" value="1"/>
</dbReference>
<dbReference type="InterPro" id="IPR002772">
    <property type="entry name" value="Glyco_hydro_3_C"/>
</dbReference>
<dbReference type="InterPro" id="IPR036881">
    <property type="entry name" value="Glyco_hydro_3_C_sf"/>
</dbReference>
<dbReference type="RefSeq" id="WP_237231125.1">
    <property type="nucleotide sequence ID" value="NZ_JAKKDV010000002.1"/>
</dbReference>
<dbReference type="PRINTS" id="PR00133">
    <property type="entry name" value="GLHYDRLASE3"/>
</dbReference>
<dbReference type="InterPro" id="IPR036962">
    <property type="entry name" value="Glyco_hydro_3_N_sf"/>
</dbReference>